<gene>
    <name evidence="2" type="ORF">NTJ_10253</name>
</gene>
<evidence type="ECO:0000313" key="3">
    <source>
        <dbReference type="Proteomes" id="UP001307889"/>
    </source>
</evidence>
<protein>
    <recommendedName>
        <fullName evidence="4">IBB domain-containing protein</fullName>
    </recommendedName>
</protein>
<evidence type="ECO:0000256" key="1">
    <source>
        <dbReference type="SAM" id="MobiDB-lite"/>
    </source>
</evidence>
<reference evidence="2 3" key="1">
    <citation type="submission" date="2023-09" db="EMBL/GenBank/DDBJ databases">
        <title>Nesidiocoris tenuis whole genome shotgun sequence.</title>
        <authorList>
            <person name="Shibata T."/>
            <person name="Shimoda M."/>
            <person name="Kobayashi T."/>
            <person name="Uehara T."/>
        </authorList>
    </citation>
    <scope>NUCLEOTIDE SEQUENCE [LARGE SCALE GENOMIC DNA]</scope>
    <source>
        <strain evidence="2 3">Japan</strain>
    </source>
</reference>
<accession>A0ABN7B1K5</accession>
<name>A0ABN7B1K5_9HEMI</name>
<dbReference type="EMBL" id="AP028916">
    <property type="protein sequence ID" value="BES97439.1"/>
    <property type="molecule type" value="Genomic_DNA"/>
</dbReference>
<feature type="region of interest" description="Disordered" evidence="1">
    <location>
        <begin position="1"/>
        <end position="44"/>
    </location>
</feature>
<evidence type="ECO:0000313" key="2">
    <source>
        <dbReference type="EMBL" id="BES97439.1"/>
    </source>
</evidence>
<proteinExistence type="predicted"/>
<feature type="compositionally biased region" description="Basic and acidic residues" evidence="1">
    <location>
        <begin position="18"/>
        <end position="44"/>
    </location>
</feature>
<organism evidence="2 3">
    <name type="scientific">Nesidiocoris tenuis</name>
    <dbReference type="NCBI Taxonomy" id="355587"/>
    <lineage>
        <taxon>Eukaryota</taxon>
        <taxon>Metazoa</taxon>
        <taxon>Ecdysozoa</taxon>
        <taxon>Arthropoda</taxon>
        <taxon>Hexapoda</taxon>
        <taxon>Insecta</taxon>
        <taxon>Pterygota</taxon>
        <taxon>Neoptera</taxon>
        <taxon>Paraneoptera</taxon>
        <taxon>Hemiptera</taxon>
        <taxon>Heteroptera</taxon>
        <taxon>Panheteroptera</taxon>
        <taxon>Cimicomorpha</taxon>
        <taxon>Miridae</taxon>
        <taxon>Dicyphina</taxon>
        <taxon>Nesidiocoris</taxon>
    </lineage>
</organism>
<keyword evidence="3" id="KW-1185">Reference proteome</keyword>
<dbReference type="Proteomes" id="UP001307889">
    <property type="component" value="Chromosome 8"/>
</dbReference>
<sequence length="98" mass="11727">MTQTVQPEAIPHAKYFRKKEAANRARKALKEDNTDKRRNSIDRRARLENPREYFFDRYNEQESETTVRKEVDVLQQCLPLLRENRSFLSESTTKPVEI</sequence>
<evidence type="ECO:0008006" key="4">
    <source>
        <dbReference type="Google" id="ProtNLM"/>
    </source>
</evidence>